<dbReference type="EMBL" id="SDLV01000027">
    <property type="protein sequence ID" value="THV58051.1"/>
    <property type="molecule type" value="Genomic_DNA"/>
</dbReference>
<comment type="caution">
    <text evidence="3">The sequence shown here is derived from an EMBL/GenBank/DDBJ whole genome shotgun (WGS) entry which is preliminary data.</text>
</comment>
<reference evidence="3 4" key="1">
    <citation type="submission" date="2019-01" db="EMBL/GenBank/DDBJ databases">
        <authorList>
            <person name="B I."/>
            <person name="Ch S."/>
            <person name="Ch V.R."/>
        </authorList>
    </citation>
    <scope>NUCLEOTIDE SEQUENCE [LARGE SCALE GENOMIC DNA]</scope>
    <source>
        <strain evidence="3 4">JC507</strain>
    </source>
</reference>
<dbReference type="Pfam" id="PF20041">
    <property type="entry name" value="DUF6443"/>
    <property type="match status" value="1"/>
</dbReference>
<evidence type="ECO:0000313" key="4">
    <source>
        <dbReference type="Proteomes" id="UP000306038"/>
    </source>
</evidence>
<dbReference type="InterPro" id="IPR045619">
    <property type="entry name" value="DUF6443"/>
</dbReference>
<evidence type="ECO:0000313" key="3">
    <source>
        <dbReference type="EMBL" id="THV58051.1"/>
    </source>
</evidence>
<feature type="chain" id="PRO_5045738882" evidence="1">
    <location>
        <begin position="20"/>
        <end position="389"/>
    </location>
</feature>
<gene>
    <name evidence="3" type="ORF">EK417_13845</name>
</gene>
<evidence type="ECO:0000256" key="1">
    <source>
        <dbReference type="SAM" id="SignalP"/>
    </source>
</evidence>
<feature type="signal peptide" evidence="1">
    <location>
        <begin position="1"/>
        <end position="19"/>
    </location>
</feature>
<protein>
    <submittedName>
        <fullName evidence="3">RHS repeat-associated core domain-containing protein</fullName>
    </submittedName>
</protein>
<keyword evidence="4" id="KW-1185">Reference proteome</keyword>
<dbReference type="Gene3D" id="2.180.10.10">
    <property type="entry name" value="RHS repeat-associated core"/>
    <property type="match status" value="1"/>
</dbReference>
<keyword evidence="1" id="KW-0732">Signal</keyword>
<sequence length="389" mass="44130">MKKLILPIGALLLSNITSAQLSTIANTENYIQSKTYLDYSGTSATKSSETVQYFDGLGRPRQIVNVKASPLGRDVVTHIEYDPFGRQVKDYLPVPQLSTSNGNYYSGPLGVYPNTYGNEKIYSEKVLENSPLDRILEQKQVGNEWNGKPVKFGYDANGLNEVYQFTTTTSWVDGATKSVLSLSPSTVYAPNQLYKNAVKDEDDNETIEFKNGKGQVVLVRKVKSSSEHIDTYYVYNEYDQLAFVIPPMAVHKPITDDLLNTLCYQYRYDGRNRLVEKKLPGKGWEYMVYDKADRLMLTQDANMRATGKWLMTKYDQFGRVAYTGKFSSNETRNAIQSQIKDLVIYDARHSTGFVRNGMAIFYTAVYFTPESILSVNYYDSYPAYSFNPA</sequence>
<feature type="non-terminal residue" evidence="3">
    <location>
        <position position="389"/>
    </location>
</feature>
<organism evidence="3 4">
    <name type="scientific">Chryseobacterium candidae</name>
    <dbReference type="NCBI Taxonomy" id="1978493"/>
    <lineage>
        <taxon>Bacteria</taxon>
        <taxon>Pseudomonadati</taxon>
        <taxon>Bacteroidota</taxon>
        <taxon>Flavobacteriia</taxon>
        <taxon>Flavobacteriales</taxon>
        <taxon>Weeksellaceae</taxon>
        <taxon>Chryseobacterium group</taxon>
        <taxon>Chryseobacterium</taxon>
    </lineage>
</organism>
<feature type="domain" description="DUF6443" evidence="2">
    <location>
        <begin position="30"/>
        <end position="149"/>
    </location>
</feature>
<accession>A0ABY2R530</accession>
<name>A0ABY2R530_9FLAO</name>
<dbReference type="RefSeq" id="WP_228457939.1">
    <property type="nucleotide sequence ID" value="NZ_SDLV01000027.1"/>
</dbReference>
<evidence type="ECO:0000259" key="2">
    <source>
        <dbReference type="Pfam" id="PF20041"/>
    </source>
</evidence>
<proteinExistence type="predicted"/>
<dbReference type="Proteomes" id="UP000306038">
    <property type="component" value="Unassembled WGS sequence"/>
</dbReference>